<dbReference type="CDD" id="cd14473">
    <property type="entry name" value="FERM_B-lobe"/>
    <property type="match status" value="1"/>
</dbReference>
<evidence type="ECO:0000256" key="4">
    <source>
        <dbReference type="ARBA" id="ARBA00022025"/>
    </source>
</evidence>
<evidence type="ECO:0000259" key="10">
    <source>
        <dbReference type="PROSITE" id="PS50057"/>
    </source>
</evidence>
<accession>A0AA36GD64</accession>
<dbReference type="GO" id="GO:0005886">
    <property type="term" value="C:plasma membrane"/>
    <property type="evidence" value="ECO:0007669"/>
    <property type="project" value="UniProtKB-SubCell"/>
</dbReference>
<evidence type="ECO:0000256" key="7">
    <source>
        <dbReference type="ARBA" id="ARBA00043944"/>
    </source>
</evidence>
<dbReference type="InterPro" id="IPR019749">
    <property type="entry name" value="Band_41_domain"/>
</dbReference>
<evidence type="ECO:0000256" key="3">
    <source>
        <dbReference type="ARBA" id="ARBA00004536"/>
    </source>
</evidence>
<dbReference type="InterPro" id="IPR035963">
    <property type="entry name" value="FERM_2"/>
</dbReference>
<keyword evidence="6" id="KW-0472">Membrane</keyword>
<dbReference type="CDD" id="cd17097">
    <property type="entry name" value="FERM_F1_ERM_like"/>
    <property type="match status" value="1"/>
</dbReference>
<name>A0AA36GD64_9BILA</name>
<dbReference type="Gene3D" id="2.30.29.30">
    <property type="entry name" value="Pleckstrin-homology domain (PH domain)/Phosphotyrosine-binding domain (PTB)"/>
    <property type="match status" value="1"/>
</dbReference>
<feature type="region of interest" description="Disordered" evidence="9">
    <location>
        <begin position="612"/>
        <end position="642"/>
    </location>
</feature>
<evidence type="ECO:0000256" key="6">
    <source>
        <dbReference type="ARBA" id="ARBA00023136"/>
    </source>
</evidence>
<feature type="non-terminal residue" evidence="11">
    <location>
        <position position="642"/>
    </location>
</feature>
<dbReference type="InterPro" id="IPR011259">
    <property type="entry name" value="ERM_C_dom"/>
</dbReference>
<dbReference type="Gene3D" id="1.20.80.10">
    <property type="match status" value="1"/>
</dbReference>
<dbReference type="InterPro" id="IPR000798">
    <property type="entry name" value="Ez/rad/moesin-like"/>
</dbReference>
<dbReference type="SUPFAM" id="SSF54236">
    <property type="entry name" value="Ubiquitin-like"/>
    <property type="match status" value="1"/>
</dbReference>
<dbReference type="InterPro" id="IPR018979">
    <property type="entry name" value="FERM_N"/>
</dbReference>
<dbReference type="InterPro" id="IPR011174">
    <property type="entry name" value="ERM"/>
</dbReference>
<dbReference type="GO" id="GO:0005902">
    <property type="term" value="C:microvillus"/>
    <property type="evidence" value="ECO:0007669"/>
    <property type="project" value="UniProtKB-SubCell"/>
</dbReference>
<comment type="subcellular location">
    <subcellularLocation>
        <location evidence="3">Cell junction</location>
        <location evidence="3">Adherens junction</location>
    </subcellularLocation>
    <subcellularLocation>
        <location evidence="2">Cell membrane</location>
        <topology evidence="2">Peripheral membrane protein</topology>
    </subcellularLocation>
    <subcellularLocation>
        <location evidence="1">Cell projection</location>
        <location evidence="1">Microvillus</location>
    </subcellularLocation>
    <subcellularLocation>
        <location evidence="7">Cell projection</location>
        <location evidence="7">Rhabdomere</location>
    </subcellularLocation>
</comment>
<dbReference type="PROSITE" id="PS50057">
    <property type="entry name" value="FERM_3"/>
    <property type="match status" value="1"/>
</dbReference>
<gene>
    <name evidence="11" type="ORF">MSPICULIGERA_LOCUS19214</name>
</gene>
<feature type="coiled-coil region" evidence="8">
    <location>
        <begin position="319"/>
        <end position="437"/>
    </location>
</feature>
<dbReference type="PROSITE" id="PS00661">
    <property type="entry name" value="FERM_2"/>
    <property type="match status" value="1"/>
</dbReference>
<evidence type="ECO:0000256" key="9">
    <source>
        <dbReference type="SAM" id="MobiDB-lite"/>
    </source>
</evidence>
<reference evidence="11" key="1">
    <citation type="submission" date="2023-06" db="EMBL/GenBank/DDBJ databases">
        <authorList>
            <person name="Delattre M."/>
        </authorList>
    </citation>
    <scope>NUCLEOTIDE SEQUENCE</scope>
    <source>
        <strain evidence="11">AF72</strain>
    </source>
</reference>
<dbReference type="PRINTS" id="PR00661">
    <property type="entry name" value="ERMFAMILY"/>
</dbReference>
<dbReference type="Gene3D" id="1.20.5.450">
    <property type="match status" value="1"/>
</dbReference>
<evidence type="ECO:0000256" key="8">
    <source>
        <dbReference type="SAM" id="Coils"/>
    </source>
</evidence>
<dbReference type="SMART" id="SM01196">
    <property type="entry name" value="FERM_C"/>
    <property type="match status" value="1"/>
</dbReference>
<dbReference type="Pfam" id="PF09379">
    <property type="entry name" value="FERM_N"/>
    <property type="match status" value="1"/>
</dbReference>
<sequence>MGLLDGLLRGSLSKPLVANVHTMDADLESIQIEPDCTGRHLFDQVCRIIGLREIWFFGLEYTNKKGISCWLQMEKKISKQDIPRSTDGHVQLFFVVKFYPEDVEEELIQDLTRHLFFMQIKQSILSHKLYCTPEAAVLLASYAVQAMYGDWNETIEEQLDIKKQLPTDVISKYEMTADMWQEKIRRWWNGNSGMSREDAEMEYLRVAQDLEMYGIQYYAIYNKKETDLELGVSAQGIGIYKENNKVTPRPFFSWSEIKNISFKNKQFNMKTVDKSTISFQAKYHSINLSILDLCIGTHNLYLRRRQRDTLEVQQMKVQARDERIRKQEEQSRFQREKEERVQIENEKSGLQMRFETLEKQLQATKDHARTVDEQIELLASKAQHAEEELRAATKRAEEAELEAQRQRISHQKSEGMRRILEEQMKQKELVMSKLSQSIGELNRVQPLAEYPVLQDWNRYIGAGMPMSMSNHEIGMSSSSAGEDSIGRHRNDDIHRAQRSMSTQPVKLQYQPPVQMPISPSYTIYQKTPPIIQVGAMQMQPNQNMGLPPPDPTTIYPSPGLPNEIAQMRKNLEMSKSDYNERTRHFKETLEEFRSELEGLKREDRITEIDRAHFSKPGRDRGDTLRMSSTGPTRRRVDTFDDL</sequence>
<keyword evidence="8" id="KW-0175">Coiled coil</keyword>
<dbReference type="Pfam" id="PF09380">
    <property type="entry name" value="FERM_C"/>
    <property type="match status" value="1"/>
</dbReference>
<dbReference type="InterPro" id="IPR019747">
    <property type="entry name" value="FERM_CS"/>
</dbReference>
<dbReference type="GO" id="GO:0005912">
    <property type="term" value="C:adherens junction"/>
    <property type="evidence" value="ECO:0007669"/>
    <property type="project" value="UniProtKB-SubCell"/>
</dbReference>
<dbReference type="PANTHER" id="PTHR23281">
    <property type="entry name" value="MERLIN/MOESIN/EZRIN/RADIXIN"/>
    <property type="match status" value="1"/>
</dbReference>
<keyword evidence="12" id="KW-1185">Reference proteome</keyword>
<dbReference type="InterPro" id="IPR018980">
    <property type="entry name" value="FERM_PH-like_C"/>
</dbReference>
<dbReference type="InterPro" id="IPR019748">
    <property type="entry name" value="FERM_central"/>
</dbReference>
<keyword evidence="5" id="KW-1003">Cell membrane</keyword>
<dbReference type="InterPro" id="IPR014352">
    <property type="entry name" value="FERM/acyl-CoA-bd_prot_sf"/>
</dbReference>
<dbReference type="InterPro" id="IPR029071">
    <property type="entry name" value="Ubiquitin-like_domsf"/>
</dbReference>
<dbReference type="Proteomes" id="UP001177023">
    <property type="component" value="Unassembled WGS sequence"/>
</dbReference>
<proteinExistence type="predicted"/>
<comment type="caution">
    <text evidence="11">The sequence shown here is derived from an EMBL/GenBank/DDBJ whole genome shotgun (WGS) entry which is preliminary data.</text>
</comment>
<evidence type="ECO:0000256" key="2">
    <source>
        <dbReference type="ARBA" id="ARBA00004202"/>
    </source>
</evidence>
<dbReference type="PRINTS" id="PR00935">
    <property type="entry name" value="BAND41"/>
</dbReference>
<dbReference type="InterPro" id="IPR011993">
    <property type="entry name" value="PH-like_dom_sf"/>
</dbReference>
<dbReference type="SUPFAM" id="SSF48678">
    <property type="entry name" value="Moesin tail domain"/>
    <property type="match status" value="1"/>
</dbReference>
<dbReference type="InterPro" id="IPR000299">
    <property type="entry name" value="FERM_domain"/>
</dbReference>
<dbReference type="EMBL" id="CATQJA010002662">
    <property type="protein sequence ID" value="CAJ0581045.1"/>
    <property type="molecule type" value="Genomic_DNA"/>
</dbReference>
<dbReference type="Pfam" id="PF00769">
    <property type="entry name" value="ERM_C"/>
    <property type="match status" value="1"/>
</dbReference>
<dbReference type="InterPro" id="IPR008954">
    <property type="entry name" value="Moesin_tail_sf"/>
</dbReference>
<feature type="domain" description="FERM" evidence="10">
    <location>
        <begin position="16"/>
        <end position="305"/>
    </location>
</feature>
<protein>
    <recommendedName>
        <fullName evidence="4">Moesin/ezrin/radixin homolog 1</fullName>
    </recommendedName>
</protein>
<dbReference type="Pfam" id="PF00373">
    <property type="entry name" value="FERM_M"/>
    <property type="match status" value="1"/>
</dbReference>
<dbReference type="SMART" id="SM00295">
    <property type="entry name" value="B41"/>
    <property type="match status" value="1"/>
</dbReference>
<dbReference type="Gene3D" id="6.10.360.10">
    <property type="match status" value="1"/>
</dbReference>
<dbReference type="Gene3D" id="3.10.20.90">
    <property type="entry name" value="Phosphatidylinositol 3-kinase Catalytic Subunit, Chain A, domain 1"/>
    <property type="match status" value="1"/>
</dbReference>
<dbReference type="SUPFAM" id="SSF47031">
    <property type="entry name" value="Second domain of FERM"/>
    <property type="match status" value="1"/>
</dbReference>
<feature type="compositionally biased region" description="Basic and acidic residues" evidence="9">
    <location>
        <begin position="612"/>
        <end position="623"/>
    </location>
</feature>
<dbReference type="AlphaFoldDB" id="A0AA36GD64"/>
<organism evidence="11 12">
    <name type="scientific">Mesorhabditis spiculigera</name>
    <dbReference type="NCBI Taxonomy" id="96644"/>
    <lineage>
        <taxon>Eukaryota</taxon>
        <taxon>Metazoa</taxon>
        <taxon>Ecdysozoa</taxon>
        <taxon>Nematoda</taxon>
        <taxon>Chromadorea</taxon>
        <taxon>Rhabditida</taxon>
        <taxon>Rhabditina</taxon>
        <taxon>Rhabditomorpha</taxon>
        <taxon>Rhabditoidea</taxon>
        <taxon>Rhabditidae</taxon>
        <taxon>Mesorhabditinae</taxon>
        <taxon>Mesorhabditis</taxon>
    </lineage>
</organism>
<evidence type="ECO:0000313" key="11">
    <source>
        <dbReference type="EMBL" id="CAJ0581045.1"/>
    </source>
</evidence>
<evidence type="ECO:0000256" key="1">
    <source>
        <dbReference type="ARBA" id="ARBA00004105"/>
    </source>
</evidence>
<evidence type="ECO:0000256" key="5">
    <source>
        <dbReference type="ARBA" id="ARBA00022475"/>
    </source>
</evidence>
<dbReference type="GO" id="GO:0003779">
    <property type="term" value="F:actin binding"/>
    <property type="evidence" value="ECO:0007669"/>
    <property type="project" value="InterPro"/>
</dbReference>
<dbReference type="SUPFAM" id="SSF50729">
    <property type="entry name" value="PH domain-like"/>
    <property type="match status" value="1"/>
</dbReference>
<evidence type="ECO:0000313" key="12">
    <source>
        <dbReference type="Proteomes" id="UP001177023"/>
    </source>
</evidence>